<evidence type="ECO:0000313" key="1">
    <source>
        <dbReference type="EMBL" id="CAG7597022.1"/>
    </source>
</evidence>
<evidence type="ECO:0000313" key="2">
    <source>
        <dbReference type="Proteomes" id="UP000837675"/>
    </source>
</evidence>
<protein>
    <submittedName>
        <fullName evidence="1">Uncharacterized protein</fullName>
    </submittedName>
</protein>
<dbReference type="AlphaFoldDB" id="A0A8S4C363"/>
<proteinExistence type="predicted"/>
<dbReference type="EMBL" id="CAJVAF010000318">
    <property type="protein sequence ID" value="CAG7597022.1"/>
    <property type="molecule type" value="Genomic_DNA"/>
</dbReference>
<gene>
    <name evidence="1" type="ORF">MHYMCMPASI_00905</name>
</gene>
<reference evidence="1" key="1">
    <citation type="submission" date="2021-06" db="EMBL/GenBank/DDBJ databases">
        <authorList>
            <person name="Nardi T."/>
            <person name="Nardi T."/>
        </authorList>
    </citation>
    <scope>NUCLEOTIDE SEQUENCE</scope>
</reference>
<feature type="non-terminal residue" evidence="1">
    <location>
        <position position="1"/>
    </location>
</feature>
<name>A0A8S4C363_9ACAR</name>
<sequence length="76" mass="8584">VRNQRNCGNYTTNPEFTTASLAIMRETYIARKIVASTKISELEDVKLNLKEASAARAEEVTDQLSNQLNKLKLEIK</sequence>
<dbReference type="Proteomes" id="UP000837675">
    <property type="component" value="Unassembled WGS sequence"/>
</dbReference>
<accession>A0A8S4C363</accession>
<comment type="caution">
    <text evidence="1">The sequence shown here is derived from an EMBL/GenBank/DDBJ whole genome shotgun (WGS) entry which is preliminary data.</text>
</comment>
<organism evidence="1 2">
    <name type="scientific">Hyalomma marginatum</name>
    <dbReference type="NCBI Taxonomy" id="34627"/>
    <lineage>
        <taxon>Eukaryota</taxon>
        <taxon>Metazoa</taxon>
        <taxon>Ecdysozoa</taxon>
        <taxon>Arthropoda</taxon>
        <taxon>Chelicerata</taxon>
        <taxon>Arachnida</taxon>
        <taxon>Acari</taxon>
        <taxon>Parasitiformes</taxon>
        <taxon>Ixodida</taxon>
        <taxon>Ixodoidea</taxon>
        <taxon>Ixodidae</taxon>
        <taxon>Hyalomminae</taxon>
        <taxon>Hyalomma</taxon>
    </lineage>
</organism>
<keyword evidence="2" id="KW-1185">Reference proteome</keyword>